<sequence length="96" mass="10814">QGARSPSALSLDDLLSQTYDHIFNNKEQLAMGKKLAQRVQFLTAKKLADLSISEQVDPEVQAQLRFYLTQLVEEYTQSGLFNDVSKGESAFKQFLS</sequence>
<proteinExistence type="predicted"/>
<feature type="non-terminal residue" evidence="1">
    <location>
        <position position="1"/>
    </location>
</feature>
<organism evidence="1 2">
    <name type="scientific">Pseudoalteromonas ruthenica</name>
    <dbReference type="NCBI Taxonomy" id="151081"/>
    <lineage>
        <taxon>Bacteria</taxon>
        <taxon>Pseudomonadati</taxon>
        <taxon>Pseudomonadota</taxon>
        <taxon>Gammaproteobacteria</taxon>
        <taxon>Alteromonadales</taxon>
        <taxon>Pseudoalteromonadaceae</taxon>
        <taxon>Pseudoalteromonas</taxon>
    </lineage>
</organism>
<dbReference type="AlphaFoldDB" id="A0A5S3YKA0"/>
<feature type="non-terminal residue" evidence="1">
    <location>
        <position position="96"/>
    </location>
</feature>
<evidence type="ECO:0000313" key="2">
    <source>
        <dbReference type="Proteomes" id="UP000305874"/>
    </source>
</evidence>
<dbReference type="Proteomes" id="UP000305874">
    <property type="component" value="Unassembled WGS sequence"/>
</dbReference>
<reference evidence="2" key="2">
    <citation type="submission" date="2019-06" db="EMBL/GenBank/DDBJ databases">
        <title>Co-occurence of chitin degradation, pigmentation and bioactivity in marine Pseudoalteromonas.</title>
        <authorList>
            <person name="Sonnenschein E.C."/>
            <person name="Bech P.K."/>
        </authorList>
    </citation>
    <scope>NUCLEOTIDE SEQUENCE [LARGE SCALE GENOMIC DNA]</scope>
    <source>
        <strain evidence="2">S2897</strain>
    </source>
</reference>
<name>A0A5S3YKA0_9GAMM</name>
<reference evidence="1 2" key="1">
    <citation type="submission" date="2017-12" db="EMBL/GenBank/DDBJ databases">
        <authorList>
            <person name="Paulsen S."/>
            <person name="Gram L.K."/>
        </authorList>
    </citation>
    <scope>NUCLEOTIDE SEQUENCE [LARGE SCALE GENOMIC DNA]</scope>
    <source>
        <strain evidence="1 2">S2897</strain>
    </source>
</reference>
<accession>A0A5S3YKA0</accession>
<comment type="caution">
    <text evidence="1">The sequence shown here is derived from an EMBL/GenBank/DDBJ whole genome shotgun (WGS) entry which is preliminary data.</text>
</comment>
<gene>
    <name evidence="1" type="ORF">CWC05_22200</name>
</gene>
<dbReference type="EMBL" id="PNCG01000713">
    <property type="protein sequence ID" value="TMP74406.1"/>
    <property type="molecule type" value="Genomic_DNA"/>
</dbReference>
<evidence type="ECO:0000313" key="1">
    <source>
        <dbReference type="EMBL" id="TMP74406.1"/>
    </source>
</evidence>
<protein>
    <submittedName>
        <fullName evidence="1">Peptidase</fullName>
    </submittedName>
</protein>